<evidence type="ECO:0000256" key="1">
    <source>
        <dbReference type="SAM" id="MobiDB-lite"/>
    </source>
</evidence>
<dbReference type="AlphaFoldDB" id="A0A452RFC4"/>
<name>A0A452RFC4_URSAM</name>
<evidence type="ECO:0008006" key="4">
    <source>
        <dbReference type="Google" id="ProtNLM"/>
    </source>
</evidence>
<dbReference type="GeneTree" id="ENSGT00910000148060"/>
<dbReference type="STRING" id="9643.ENSUAMP00000017462"/>
<dbReference type="Proteomes" id="UP000291022">
    <property type="component" value="Unassembled WGS sequence"/>
</dbReference>
<reference evidence="3" key="1">
    <citation type="submission" date="2016-06" db="EMBL/GenBank/DDBJ databases">
        <title>De novo assembly and RNA-Seq shows season-dependent expression and editing in black bear kidneys.</title>
        <authorList>
            <person name="Korstanje R."/>
            <person name="Srivastava A."/>
            <person name="Sarsani V.K."/>
            <person name="Sheehan S.M."/>
            <person name="Seger R.L."/>
            <person name="Barter M.E."/>
            <person name="Lindqvist C."/>
            <person name="Brody L.C."/>
            <person name="Mullikin J.C."/>
        </authorList>
    </citation>
    <scope>NUCLEOTIDE SEQUENCE [LARGE SCALE GENOMIC DNA]</scope>
</reference>
<dbReference type="OMA" id="EPENIWS"/>
<dbReference type="Ensembl" id="ENSUAMT00000019541.1">
    <property type="protein sequence ID" value="ENSUAMP00000017462.1"/>
    <property type="gene ID" value="ENSUAMG00000013859.1"/>
</dbReference>
<organism evidence="2 3">
    <name type="scientific">Ursus americanus</name>
    <name type="common">American black bear</name>
    <name type="synonym">Euarctos americanus</name>
    <dbReference type="NCBI Taxonomy" id="9643"/>
    <lineage>
        <taxon>Eukaryota</taxon>
        <taxon>Metazoa</taxon>
        <taxon>Chordata</taxon>
        <taxon>Craniata</taxon>
        <taxon>Vertebrata</taxon>
        <taxon>Euteleostomi</taxon>
        <taxon>Mammalia</taxon>
        <taxon>Eutheria</taxon>
        <taxon>Laurasiatheria</taxon>
        <taxon>Carnivora</taxon>
        <taxon>Caniformia</taxon>
        <taxon>Ursidae</taxon>
        <taxon>Ursus</taxon>
    </lineage>
</organism>
<reference evidence="2" key="2">
    <citation type="submission" date="2025-08" db="UniProtKB">
        <authorList>
            <consortium name="Ensembl"/>
        </authorList>
    </citation>
    <scope>IDENTIFICATION</scope>
</reference>
<sequence>MEPLKVEKFSTANRGNGLRALAQLRPGELLFRSDPLAYTVCKGSRGVVCDRCLLGYVWSAVAYPSLGPRGVGARGTSWGRPPRDSSRP</sequence>
<proteinExistence type="predicted"/>
<protein>
    <recommendedName>
        <fullName evidence="4">SET domain-containing protein</fullName>
    </recommendedName>
</protein>
<keyword evidence="3" id="KW-1185">Reference proteome</keyword>
<reference evidence="2" key="3">
    <citation type="submission" date="2025-09" db="UniProtKB">
        <authorList>
            <consortium name="Ensembl"/>
        </authorList>
    </citation>
    <scope>IDENTIFICATION</scope>
</reference>
<feature type="region of interest" description="Disordered" evidence="1">
    <location>
        <begin position="65"/>
        <end position="88"/>
    </location>
</feature>
<accession>A0A452RFC4</accession>
<evidence type="ECO:0000313" key="3">
    <source>
        <dbReference type="Proteomes" id="UP000291022"/>
    </source>
</evidence>
<evidence type="ECO:0000313" key="2">
    <source>
        <dbReference type="Ensembl" id="ENSUAMP00000017462.1"/>
    </source>
</evidence>